<organism evidence="1 2">
    <name type="scientific">[Clostridium] ultunense Esp</name>
    <dbReference type="NCBI Taxonomy" id="1288971"/>
    <lineage>
        <taxon>Bacteria</taxon>
        <taxon>Bacillati</taxon>
        <taxon>Bacillota</taxon>
        <taxon>Tissierellia</taxon>
        <taxon>Tissierellales</taxon>
        <taxon>Tepidimicrobiaceae</taxon>
        <taxon>Schnuerera</taxon>
    </lineage>
</organism>
<dbReference type="OrthoDB" id="9783597at2"/>
<dbReference type="Pfam" id="PF14277">
    <property type="entry name" value="DUF4364"/>
    <property type="match status" value="1"/>
</dbReference>
<protein>
    <recommendedName>
        <fullName evidence="3">DUF4364 domain-containing protein</fullName>
    </recommendedName>
</protein>
<dbReference type="InterPro" id="IPR025374">
    <property type="entry name" value="DUF4364"/>
</dbReference>
<dbReference type="RefSeq" id="WP_109840736.1">
    <property type="nucleotide sequence ID" value="NZ_LT669839.1"/>
</dbReference>
<dbReference type="EMBL" id="LT669839">
    <property type="protein sequence ID" value="SHD78575.1"/>
    <property type="molecule type" value="Genomic_DNA"/>
</dbReference>
<evidence type="ECO:0000313" key="2">
    <source>
        <dbReference type="Proteomes" id="UP000245423"/>
    </source>
</evidence>
<dbReference type="Gene3D" id="1.10.10.10">
    <property type="entry name" value="Winged helix-like DNA-binding domain superfamily/Winged helix DNA-binding domain"/>
    <property type="match status" value="1"/>
</dbReference>
<evidence type="ECO:0000313" key="1">
    <source>
        <dbReference type="EMBL" id="SHD78575.1"/>
    </source>
</evidence>
<dbReference type="AlphaFoldDB" id="A0A1M4PSN2"/>
<accession>A0A1M4PSN2</accession>
<name>A0A1M4PSN2_9FIRM</name>
<keyword evidence="2" id="KW-1185">Reference proteome</keyword>
<evidence type="ECO:0008006" key="3">
    <source>
        <dbReference type="Google" id="ProtNLM"/>
    </source>
</evidence>
<reference evidence="1 2" key="1">
    <citation type="submission" date="2016-11" db="EMBL/GenBank/DDBJ databases">
        <authorList>
            <person name="Manzoor S."/>
        </authorList>
    </citation>
    <scope>NUCLEOTIDE SEQUENCE [LARGE SCALE GENOMIC DNA]</scope>
    <source>
        <strain evidence="1">Clostridium ultunense strain Esp</strain>
    </source>
</reference>
<dbReference type="InterPro" id="IPR036388">
    <property type="entry name" value="WH-like_DNA-bd_sf"/>
</dbReference>
<dbReference type="Proteomes" id="UP000245423">
    <property type="component" value="Chromosome 1"/>
</dbReference>
<sequence length="183" mass="21580">MFIENTEELAQNKLLLLYIIDRSEKPLTNEQITEFMLENNYMNYFLIQQYLSELINSSFIEYSITENKKTYKMLDKGKATLSYFEDRIPKKIKEEIANKFSEIKEDEKKATQVLSEFFQKDDAQFIVNLKLVENDETLFSLYINVATAKQAEKICHTWENNTEHIYKNVLNMLVGEEIASIEG</sequence>
<proteinExistence type="predicted"/>
<gene>
    <name evidence="1" type="ORF">CUESP1_3250</name>
</gene>